<evidence type="ECO:0000256" key="4">
    <source>
        <dbReference type="ARBA" id="ARBA00022737"/>
    </source>
</evidence>
<dbReference type="PROSITE" id="PS00028">
    <property type="entry name" value="ZINC_FINGER_C2H2_1"/>
    <property type="match status" value="4"/>
</dbReference>
<keyword evidence="8" id="KW-0238">DNA-binding</keyword>
<dbReference type="PANTHER" id="PTHR47222">
    <property type="entry name" value="ZINC FINGER PROTEIN 532-RELATED"/>
    <property type="match status" value="1"/>
</dbReference>
<dbReference type="GO" id="GO:0003677">
    <property type="term" value="F:DNA binding"/>
    <property type="evidence" value="ECO:0007669"/>
    <property type="project" value="UniProtKB-KW"/>
</dbReference>
<keyword evidence="7" id="KW-0805">Transcription regulation</keyword>
<feature type="non-terminal residue" evidence="14">
    <location>
        <position position="1"/>
    </location>
</feature>
<feature type="compositionally biased region" description="Basic and acidic residues" evidence="12">
    <location>
        <begin position="845"/>
        <end position="856"/>
    </location>
</feature>
<feature type="domain" description="C2H2-type" evidence="13">
    <location>
        <begin position="806"/>
        <end position="829"/>
    </location>
</feature>
<dbReference type="InterPro" id="IPR045914">
    <property type="entry name" value="Zn532-like"/>
</dbReference>
<evidence type="ECO:0000313" key="15">
    <source>
        <dbReference type="Proteomes" id="UP001378592"/>
    </source>
</evidence>
<evidence type="ECO:0000256" key="12">
    <source>
        <dbReference type="SAM" id="MobiDB-lite"/>
    </source>
</evidence>
<evidence type="ECO:0000256" key="9">
    <source>
        <dbReference type="ARBA" id="ARBA00023163"/>
    </source>
</evidence>
<accession>A0AAN9YWE6</accession>
<evidence type="ECO:0000256" key="10">
    <source>
        <dbReference type="ARBA" id="ARBA00023242"/>
    </source>
</evidence>
<keyword evidence="15" id="KW-1185">Reference proteome</keyword>
<evidence type="ECO:0000256" key="3">
    <source>
        <dbReference type="ARBA" id="ARBA00022723"/>
    </source>
</evidence>
<protein>
    <recommendedName>
        <fullName evidence="13">C2H2-type domain-containing protein</fullName>
    </recommendedName>
</protein>
<feature type="compositionally biased region" description="Polar residues" evidence="12">
    <location>
        <begin position="549"/>
        <end position="558"/>
    </location>
</feature>
<evidence type="ECO:0000256" key="8">
    <source>
        <dbReference type="ARBA" id="ARBA00023125"/>
    </source>
</evidence>
<dbReference type="GO" id="GO:0008270">
    <property type="term" value="F:zinc ion binding"/>
    <property type="evidence" value="ECO:0007669"/>
    <property type="project" value="UniProtKB-KW"/>
</dbReference>
<feature type="domain" description="C2H2-type" evidence="13">
    <location>
        <begin position="44"/>
        <end position="63"/>
    </location>
</feature>
<feature type="region of interest" description="Disordered" evidence="12">
    <location>
        <begin position="845"/>
        <end position="868"/>
    </location>
</feature>
<evidence type="ECO:0000313" key="14">
    <source>
        <dbReference type="EMBL" id="KAK7792007.1"/>
    </source>
</evidence>
<evidence type="ECO:0000256" key="2">
    <source>
        <dbReference type="ARBA" id="ARBA00004123"/>
    </source>
</evidence>
<dbReference type="InterPro" id="IPR041697">
    <property type="entry name" value="Znf-C2H2_11"/>
</dbReference>
<dbReference type="InterPro" id="IPR013087">
    <property type="entry name" value="Znf_C2H2_type"/>
</dbReference>
<comment type="caution">
    <text evidence="14">The sequence shown here is derived from an EMBL/GenBank/DDBJ whole genome shotgun (WGS) entry which is preliminary data.</text>
</comment>
<dbReference type="Pfam" id="PF25412">
    <property type="entry name" value="zf-C2H2_ZNF592"/>
    <property type="match status" value="1"/>
</dbReference>
<keyword evidence="4" id="KW-0677">Repeat</keyword>
<dbReference type="SUPFAM" id="SSF57667">
    <property type="entry name" value="beta-beta-alpha zinc fingers"/>
    <property type="match status" value="1"/>
</dbReference>
<evidence type="ECO:0000256" key="6">
    <source>
        <dbReference type="ARBA" id="ARBA00022833"/>
    </source>
</evidence>
<proteinExistence type="predicted"/>
<comment type="subcellular location">
    <subcellularLocation>
        <location evidence="2">Nucleus</location>
    </subcellularLocation>
</comment>
<feature type="domain" description="C2H2-type" evidence="13">
    <location>
        <begin position="873"/>
        <end position="895"/>
    </location>
</feature>
<sequence length="911" mass="102196">EVVEQCVEDKEQPAVGDIKELIFDSPLPTYVPVLPPGFEVDSFYVCEECGDRFAVESSFQFHRERRSLLIKYDCPTCQTTITAYNRCNLLAHLRIHGNTSRHALDWNRVFVSPLPFDKMLIGPLFNISEYDETSNAPEIKSRNDSIKQCPECETHLRVELRDHFQGVGYSGPGDPSNKCKYCQMTLATKCSLKAHERYHRQEQPYVCPECAKVFNMWASFCVHLFYCCFHLDKCIRYCCPACNAFLPTTVSLEVHILTLHVKNVFKCNACPIACFSLQTLEEHKIKGHGHTSLPTNAYQQCQLCPDRLIPKARLLFHVIEHVRKPSVCVYGYQCPSCKMFFLKKGEFASHKSQCSEQTSSPADVNNGIVMMKMKNQNDSFLNSNIISGHIPIVASSDITNSHRKDSQVGRTAMKTAACQTKANGNHMAKDVIKNNHLTEKLDSNVENKKADGSVSISYESEKSDSLATSTSVLEIKMEDGMSQCSLNTLNSFNLCNKCGMEIVNNAKISNASDAAALCSNCLKDKPSNKRTRRSNPRSETPLKEAKDAGNNTNKNLKGQSPLKRGKNSIALNGPNKKLRFSAPESTEKDKYKCHICRTLIGTEWDVIQDHFAKEHKNFNLLVLSPRINKIELGDNASVKTSTINVEKKGCTPNTGKKVSESSTEKKGSVAGAEKKGSAVSIEKRGSTSSSEKRGSAVDKKTSAINADRKASNTPVKIKTEPVETKEEEDEPPKNQEARSKRPRRKMPPRGAQNASSTTGNSGQSAVTENSVKNECRFSCFKCKYQSDDVDTFWTHVVTHKTDSRAYQCMECGMCFVVKPSFQKHLFISHKIKDVDKYIKDHELCHQKPKRETRSQSDDPGSPGADDAEDLEENQCRVCKNKFETAVQLNKHFRTHGMAFLLMKQQENRSNK</sequence>
<feature type="compositionally biased region" description="Basic and acidic residues" evidence="12">
    <location>
        <begin position="657"/>
        <end position="710"/>
    </location>
</feature>
<dbReference type="PROSITE" id="PS50157">
    <property type="entry name" value="ZINC_FINGER_C2H2_2"/>
    <property type="match status" value="4"/>
</dbReference>
<reference evidence="14 15" key="1">
    <citation type="submission" date="2024-03" db="EMBL/GenBank/DDBJ databases">
        <title>The genome assembly and annotation of the cricket Gryllus longicercus Weissman &amp; Gray.</title>
        <authorList>
            <person name="Szrajer S."/>
            <person name="Gray D."/>
            <person name="Ylla G."/>
        </authorList>
    </citation>
    <scope>NUCLEOTIDE SEQUENCE [LARGE SCALE GENOMIC DNA]</scope>
    <source>
        <strain evidence="14">DAG 2021-001</strain>
        <tissue evidence="14">Whole body minus gut</tissue>
    </source>
</reference>
<dbReference type="Proteomes" id="UP001378592">
    <property type="component" value="Unassembled WGS sequence"/>
</dbReference>
<feature type="domain" description="C2H2-type" evidence="13">
    <location>
        <begin position="177"/>
        <end position="204"/>
    </location>
</feature>
<dbReference type="InterPro" id="IPR036236">
    <property type="entry name" value="Znf_C2H2_sf"/>
</dbReference>
<dbReference type="PANTHER" id="PTHR47222:SF5">
    <property type="entry name" value="LOW QUALITY PROTEIN: ZINC FINGER PROTEIN 532-LIKE"/>
    <property type="match status" value="1"/>
</dbReference>
<keyword evidence="5 11" id="KW-0863">Zinc-finger</keyword>
<evidence type="ECO:0000256" key="11">
    <source>
        <dbReference type="PROSITE-ProRule" id="PRU00042"/>
    </source>
</evidence>
<evidence type="ECO:0000259" key="13">
    <source>
        <dbReference type="PROSITE" id="PS50157"/>
    </source>
</evidence>
<feature type="compositionally biased region" description="Polar residues" evidence="12">
    <location>
        <begin position="752"/>
        <end position="766"/>
    </location>
</feature>
<keyword evidence="6" id="KW-0862">Zinc</keyword>
<feature type="region of interest" description="Disordered" evidence="12">
    <location>
        <begin position="646"/>
        <end position="766"/>
    </location>
</feature>
<keyword evidence="3" id="KW-0479">Metal-binding</keyword>
<evidence type="ECO:0000256" key="7">
    <source>
        <dbReference type="ARBA" id="ARBA00023015"/>
    </source>
</evidence>
<dbReference type="InterPro" id="IPR057356">
    <property type="entry name" value="Znf-C2H2_ZNF592"/>
</dbReference>
<dbReference type="AlphaFoldDB" id="A0AAN9YWE6"/>
<gene>
    <name evidence="14" type="ORF">R5R35_003470</name>
</gene>
<dbReference type="EMBL" id="JAZDUA010000480">
    <property type="protein sequence ID" value="KAK7792007.1"/>
    <property type="molecule type" value="Genomic_DNA"/>
</dbReference>
<dbReference type="Pfam" id="PF16622">
    <property type="entry name" value="zf-C2H2_11"/>
    <property type="match status" value="1"/>
</dbReference>
<name>A0AAN9YWE6_9ORTH</name>
<keyword evidence="9" id="KW-0804">Transcription</keyword>
<organism evidence="14 15">
    <name type="scientific">Gryllus longicercus</name>
    <dbReference type="NCBI Taxonomy" id="2509291"/>
    <lineage>
        <taxon>Eukaryota</taxon>
        <taxon>Metazoa</taxon>
        <taxon>Ecdysozoa</taxon>
        <taxon>Arthropoda</taxon>
        <taxon>Hexapoda</taxon>
        <taxon>Insecta</taxon>
        <taxon>Pterygota</taxon>
        <taxon>Neoptera</taxon>
        <taxon>Polyneoptera</taxon>
        <taxon>Orthoptera</taxon>
        <taxon>Ensifera</taxon>
        <taxon>Gryllidea</taxon>
        <taxon>Grylloidea</taxon>
        <taxon>Gryllidae</taxon>
        <taxon>Gryllinae</taxon>
        <taxon>Gryllus</taxon>
    </lineage>
</organism>
<dbReference type="Gene3D" id="3.30.160.60">
    <property type="entry name" value="Classic Zinc Finger"/>
    <property type="match status" value="3"/>
</dbReference>
<evidence type="ECO:0000256" key="5">
    <source>
        <dbReference type="ARBA" id="ARBA00022771"/>
    </source>
</evidence>
<evidence type="ECO:0000256" key="1">
    <source>
        <dbReference type="ARBA" id="ARBA00003767"/>
    </source>
</evidence>
<keyword evidence="10" id="KW-0539">Nucleus</keyword>
<comment type="function">
    <text evidence="1">May be involved in transcriptional regulation.</text>
</comment>
<dbReference type="GO" id="GO:0005634">
    <property type="term" value="C:nucleus"/>
    <property type="evidence" value="ECO:0007669"/>
    <property type="project" value="UniProtKB-SubCell"/>
</dbReference>
<feature type="region of interest" description="Disordered" evidence="12">
    <location>
        <begin position="525"/>
        <end position="584"/>
    </location>
</feature>
<dbReference type="SMART" id="SM00355">
    <property type="entry name" value="ZnF_C2H2"/>
    <property type="match status" value="12"/>
</dbReference>